<evidence type="ECO:0000256" key="1">
    <source>
        <dbReference type="ARBA" id="ARBA00000083"/>
    </source>
</evidence>
<dbReference type="PANTHER" id="PTHR43725">
    <property type="entry name" value="UDP-GLUCOSE 4-EPIMERASE"/>
    <property type="match status" value="1"/>
</dbReference>
<evidence type="ECO:0000256" key="6">
    <source>
        <dbReference type="ARBA" id="ARBA00018569"/>
    </source>
</evidence>
<dbReference type="CDD" id="cd05247">
    <property type="entry name" value="UDP_G4E_1_SDR_e"/>
    <property type="match status" value="1"/>
</dbReference>
<name>A0A6L7GKT0_9ACTN</name>
<accession>A0A6L7GKT0</accession>
<evidence type="ECO:0000256" key="8">
    <source>
        <dbReference type="ARBA" id="ARBA00023144"/>
    </source>
</evidence>
<protein>
    <recommendedName>
        <fullName evidence="6 10">UDP-glucose 4-epimerase</fullName>
        <ecNumber evidence="5 10">5.1.3.2</ecNumber>
    </recommendedName>
</protein>
<dbReference type="Pfam" id="PF01370">
    <property type="entry name" value="Epimerase"/>
    <property type="match status" value="1"/>
</dbReference>
<proteinExistence type="inferred from homology"/>
<comment type="subunit">
    <text evidence="10">Homodimer.</text>
</comment>
<comment type="similarity">
    <text evidence="4 10">Belongs to the NAD(P)-dependent epimerase/dehydratase family.</text>
</comment>
<dbReference type="Proteomes" id="UP000475545">
    <property type="component" value="Unassembled WGS sequence"/>
</dbReference>
<evidence type="ECO:0000256" key="10">
    <source>
        <dbReference type="RuleBase" id="RU366046"/>
    </source>
</evidence>
<dbReference type="InterPro" id="IPR005886">
    <property type="entry name" value="UDP_G4E"/>
</dbReference>
<dbReference type="NCBIfam" id="TIGR01179">
    <property type="entry name" value="galE"/>
    <property type="match status" value="1"/>
</dbReference>
<dbReference type="UniPathway" id="UPA00214"/>
<keyword evidence="13" id="KW-1185">Reference proteome</keyword>
<comment type="catalytic activity">
    <reaction evidence="1 10">
        <text>UDP-alpha-D-glucose = UDP-alpha-D-galactose</text>
        <dbReference type="Rhea" id="RHEA:22168"/>
        <dbReference type="ChEBI" id="CHEBI:58885"/>
        <dbReference type="ChEBI" id="CHEBI:66914"/>
        <dbReference type="EC" id="5.1.3.2"/>
    </reaction>
</comment>
<dbReference type="InterPro" id="IPR036291">
    <property type="entry name" value="NAD(P)-bd_dom_sf"/>
</dbReference>
<evidence type="ECO:0000256" key="5">
    <source>
        <dbReference type="ARBA" id="ARBA00013189"/>
    </source>
</evidence>
<sequence length="335" mass="36084">MLVTGGAGFIGSHTCVELIEAGHDVIVVDDLSTGHAQALDRVAEIAGAAPVLEVADITDAAAMDTIFGRHRIDAVIHFAARKAVGESTEIPLDYFHTNVGGTATLLAAARRAGVHRIVFSSSCSIYGATGADDLDETAPTAPANPYAWSKLACEQMIEQACRHHDDLRAISLRYFNPIGAHPSGLLGEDPHGTPRNIVPYLAQVAAGKRGRVQVFGGDYPTPDGSAIRDYVHVVDIARGHVTALEHVDDQHGMQLHNLGTGQGTSVLELRTAFAAAAERDIPFTVTDRRPGDVPRLVANTDVVRLAWGWTPKYDLAIMCRDSWRFQQLNPDGYRR</sequence>
<comment type="caution">
    <text evidence="12">The sequence shown here is derived from an EMBL/GenBank/DDBJ whole genome shotgun (WGS) entry which is preliminary data.</text>
</comment>
<evidence type="ECO:0000313" key="12">
    <source>
        <dbReference type="EMBL" id="MXP20152.1"/>
    </source>
</evidence>
<feature type="domain" description="NAD-dependent epimerase/dehydratase" evidence="11">
    <location>
        <begin position="1"/>
        <end position="251"/>
    </location>
</feature>
<dbReference type="GO" id="GO:0005829">
    <property type="term" value="C:cytosol"/>
    <property type="evidence" value="ECO:0007669"/>
    <property type="project" value="TreeGrafter"/>
</dbReference>
<dbReference type="PANTHER" id="PTHR43725:SF47">
    <property type="entry name" value="UDP-GLUCOSE 4-EPIMERASE"/>
    <property type="match status" value="1"/>
</dbReference>
<evidence type="ECO:0000256" key="2">
    <source>
        <dbReference type="ARBA" id="ARBA00001911"/>
    </source>
</evidence>
<dbReference type="EC" id="5.1.3.2" evidence="5 10"/>
<dbReference type="Gene3D" id="3.40.50.720">
    <property type="entry name" value="NAD(P)-binding Rossmann-like Domain"/>
    <property type="match status" value="1"/>
</dbReference>
<dbReference type="GO" id="GO:0006012">
    <property type="term" value="P:galactose metabolic process"/>
    <property type="evidence" value="ECO:0007669"/>
    <property type="project" value="UniProtKB-UniPathway"/>
</dbReference>
<dbReference type="GO" id="GO:0003978">
    <property type="term" value="F:UDP-glucose 4-epimerase activity"/>
    <property type="evidence" value="ECO:0007669"/>
    <property type="project" value="UniProtKB-UniRule"/>
</dbReference>
<organism evidence="12 13">
    <name type="scientific">Gordonia mangrovi</name>
    <dbReference type="NCBI Taxonomy" id="2665643"/>
    <lineage>
        <taxon>Bacteria</taxon>
        <taxon>Bacillati</taxon>
        <taxon>Actinomycetota</taxon>
        <taxon>Actinomycetes</taxon>
        <taxon>Mycobacteriales</taxon>
        <taxon>Gordoniaceae</taxon>
        <taxon>Gordonia</taxon>
    </lineage>
</organism>
<comment type="cofactor">
    <cofactor evidence="2 10">
        <name>NAD(+)</name>
        <dbReference type="ChEBI" id="CHEBI:57540"/>
    </cofactor>
</comment>
<dbReference type="Gene3D" id="3.90.25.10">
    <property type="entry name" value="UDP-galactose 4-epimerase, domain 1"/>
    <property type="match status" value="1"/>
</dbReference>
<keyword evidence="8" id="KW-0299">Galactose metabolism</keyword>
<evidence type="ECO:0000256" key="9">
    <source>
        <dbReference type="ARBA" id="ARBA00023235"/>
    </source>
</evidence>
<keyword evidence="9 10" id="KW-0413">Isomerase</keyword>
<evidence type="ECO:0000256" key="3">
    <source>
        <dbReference type="ARBA" id="ARBA00004947"/>
    </source>
</evidence>
<dbReference type="EMBL" id="WMBR01000001">
    <property type="protein sequence ID" value="MXP20152.1"/>
    <property type="molecule type" value="Genomic_DNA"/>
</dbReference>
<keyword evidence="10" id="KW-0119">Carbohydrate metabolism</keyword>
<evidence type="ECO:0000259" key="11">
    <source>
        <dbReference type="Pfam" id="PF01370"/>
    </source>
</evidence>
<reference evidence="12 13" key="1">
    <citation type="submission" date="2019-11" db="EMBL/GenBank/DDBJ databases">
        <title>Gordonia sp. nov., a novel actinobacterium isolated from mangrove soil in Hainan.</title>
        <authorList>
            <person name="Huang X."/>
            <person name="Xie Y."/>
            <person name="Chu X."/>
            <person name="Xiao K."/>
        </authorList>
    </citation>
    <scope>NUCLEOTIDE SEQUENCE [LARGE SCALE GENOMIC DNA]</scope>
    <source>
        <strain evidence="12 13">HNM0687</strain>
    </source>
</reference>
<dbReference type="SUPFAM" id="SSF51735">
    <property type="entry name" value="NAD(P)-binding Rossmann-fold domains"/>
    <property type="match status" value="1"/>
</dbReference>
<evidence type="ECO:0000256" key="7">
    <source>
        <dbReference type="ARBA" id="ARBA00023027"/>
    </source>
</evidence>
<evidence type="ECO:0000256" key="4">
    <source>
        <dbReference type="ARBA" id="ARBA00007637"/>
    </source>
</evidence>
<comment type="pathway">
    <text evidence="3 10">Carbohydrate metabolism; galactose metabolism.</text>
</comment>
<dbReference type="InterPro" id="IPR001509">
    <property type="entry name" value="Epimerase_deHydtase"/>
</dbReference>
<dbReference type="AlphaFoldDB" id="A0A6L7GKT0"/>
<gene>
    <name evidence="12" type="primary">galE</name>
    <name evidence="12" type="ORF">GIY30_02045</name>
</gene>
<evidence type="ECO:0000313" key="13">
    <source>
        <dbReference type="Proteomes" id="UP000475545"/>
    </source>
</evidence>
<keyword evidence="7 10" id="KW-0520">NAD</keyword>